<reference evidence="1 2" key="1">
    <citation type="submission" date="2016-09" db="EMBL/GenBank/DDBJ databases">
        <title>Draft genome sequence for the type strain of Vulcanibacillus modesticaldus BR, a strictly anaerobic, moderately thermophilic, and nitrate-reducing bacterium from deep sea-hydrothermal vents of the Mid-Atlantic Ridge.</title>
        <authorList>
            <person name="Abin C.A."/>
            <person name="Hollibaugh J.T."/>
        </authorList>
    </citation>
    <scope>NUCLEOTIDE SEQUENCE [LARGE SCALE GENOMIC DNA]</scope>
    <source>
        <strain evidence="1 2">BR</strain>
    </source>
</reference>
<dbReference type="AlphaFoldDB" id="A0A1D2YVA7"/>
<protein>
    <submittedName>
        <fullName evidence="1">Uncharacterized protein</fullName>
    </submittedName>
</protein>
<name>A0A1D2YVA7_9BACI</name>
<evidence type="ECO:0000313" key="1">
    <source>
        <dbReference type="EMBL" id="OEF99658.1"/>
    </source>
</evidence>
<dbReference type="EMBL" id="MIJF01000016">
    <property type="protein sequence ID" value="OEF99658.1"/>
    <property type="molecule type" value="Genomic_DNA"/>
</dbReference>
<proteinExistence type="predicted"/>
<sequence>MKIKRCSVVNRLNRLPVDVDIISQLSDLKEIDYKNMLILTALIDLLIEKGLITQQEMLDKTNKLESELDNSILPQEFL</sequence>
<organism evidence="1 2">
    <name type="scientific">Vulcanibacillus modesticaldus</name>
    <dbReference type="NCBI Taxonomy" id="337097"/>
    <lineage>
        <taxon>Bacteria</taxon>
        <taxon>Bacillati</taxon>
        <taxon>Bacillota</taxon>
        <taxon>Bacilli</taxon>
        <taxon>Bacillales</taxon>
        <taxon>Bacillaceae</taxon>
        <taxon>Vulcanibacillus</taxon>
    </lineage>
</organism>
<gene>
    <name evidence="1" type="ORF">BHF71_07805</name>
</gene>
<dbReference type="Proteomes" id="UP000243739">
    <property type="component" value="Unassembled WGS sequence"/>
</dbReference>
<keyword evidence="2" id="KW-1185">Reference proteome</keyword>
<dbReference type="OrthoDB" id="2991654at2"/>
<evidence type="ECO:0000313" key="2">
    <source>
        <dbReference type="Proteomes" id="UP000243739"/>
    </source>
</evidence>
<comment type="caution">
    <text evidence="1">The sequence shown here is derived from an EMBL/GenBank/DDBJ whole genome shotgun (WGS) entry which is preliminary data.</text>
</comment>
<accession>A0A1D2YVA7</accession>